<comment type="caution">
    <text evidence="2">The sequence shown here is derived from an EMBL/GenBank/DDBJ whole genome shotgun (WGS) entry which is preliminary data.</text>
</comment>
<protein>
    <submittedName>
        <fullName evidence="2">Uncharacterized protein</fullName>
    </submittedName>
</protein>
<feature type="compositionally biased region" description="Polar residues" evidence="1">
    <location>
        <begin position="458"/>
        <end position="468"/>
    </location>
</feature>
<sequence length="510" mass="56220">MAMSPGETLLGNSPFTRPRPRPRSTAISSATHSATSRSRPLTTPPKAAACNGRSPKQGSASGADVNSRKSRLSCPETSAHLKNSFFPPKACSTPTVSILKQRRRASSEVALLTPNGSLHALSPVRSDEFKKPRLSFDKKHTLARYHEGVKINGVQVNGKQVVHRDCQVVMEDIMTKVLLNKFASDPKLNGHQKAKVSLIRLEEESRPTATTVRRAYRQRTGSDLGWSDLRPKAKPNANPIPSSVTRSENGLNVATACIRLHNCVSPSGGGAMRHAHQAQQKLLRCYREQSTKHTESTRPYRYTASPSKVDLVERYEAMYKLPMPDVLKGLNAKRRSSVDQKSRTSSKKARSSAHNRFRTFLKSQGDIESPRSQERPRSQTNTVHRDTHKLSGTNSCSAATPPAQFSASPSWTRPAPRFRKKTAVGLPGETCIQRGGVVMARPRARVTSKGKSPGRRPSASSRNNNGSRKNTKRKISQAFSRLPPIPQNEAKYWAKFGLKHVAVSITRLPL</sequence>
<gene>
    <name evidence="2" type="ORF">BIW11_07599</name>
</gene>
<dbReference type="InParanoid" id="A0A1V9XT99"/>
<feature type="compositionally biased region" description="Basic residues" evidence="1">
    <location>
        <begin position="442"/>
        <end position="454"/>
    </location>
</feature>
<dbReference type="Proteomes" id="UP000192247">
    <property type="component" value="Unassembled WGS sequence"/>
</dbReference>
<keyword evidence="3" id="KW-1185">Reference proteome</keyword>
<feature type="compositionally biased region" description="Polar residues" evidence="1">
    <location>
        <begin position="390"/>
        <end position="411"/>
    </location>
</feature>
<feature type="region of interest" description="Disordered" evidence="1">
    <location>
        <begin position="1"/>
        <end position="71"/>
    </location>
</feature>
<organism evidence="2 3">
    <name type="scientific">Tropilaelaps mercedesae</name>
    <dbReference type="NCBI Taxonomy" id="418985"/>
    <lineage>
        <taxon>Eukaryota</taxon>
        <taxon>Metazoa</taxon>
        <taxon>Ecdysozoa</taxon>
        <taxon>Arthropoda</taxon>
        <taxon>Chelicerata</taxon>
        <taxon>Arachnida</taxon>
        <taxon>Acari</taxon>
        <taxon>Parasitiformes</taxon>
        <taxon>Mesostigmata</taxon>
        <taxon>Gamasina</taxon>
        <taxon>Dermanyssoidea</taxon>
        <taxon>Laelapidae</taxon>
        <taxon>Tropilaelaps</taxon>
    </lineage>
</organism>
<feature type="compositionally biased region" description="Low complexity" evidence="1">
    <location>
        <begin position="23"/>
        <end position="39"/>
    </location>
</feature>
<dbReference type="OrthoDB" id="10647271at2759"/>
<feature type="region of interest" description="Disordered" evidence="1">
    <location>
        <begin position="222"/>
        <end position="246"/>
    </location>
</feature>
<accession>A0A1V9XT99</accession>
<feature type="compositionally biased region" description="Basic residues" evidence="1">
    <location>
        <begin position="344"/>
        <end position="359"/>
    </location>
</feature>
<reference evidence="2 3" key="1">
    <citation type="journal article" date="2017" name="Gigascience">
        <title>Draft genome of the honey bee ectoparasitic mite, Tropilaelaps mercedesae, is shaped by the parasitic life history.</title>
        <authorList>
            <person name="Dong X."/>
            <person name="Armstrong S.D."/>
            <person name="Xia D."/>
            <person name="Makepeace B.L."/>
            <person name="Darby A.C."/>
            <person name="Kadowaki T."/>
        </authorList>
    </citation>
    <scope>NUCLEOTIDE SEQUENCE [LARGE SCALE GENOMIC DNA]</scope>
    <source>
        <strain evidence="2">Wuxi-XJTLU</strain>
    </source>
</reference>
<feature type="region of interest" description="Disordered" evidence="1">
    <location>
        <begin position="331"/>
        <end position="415"/>
    </location>
</feature>
<dbReference type="EMBL" id="MNPL01004472">
    <property type="protein sequence ID" value="OQR76720.1"/>
    <property type="molecule type" value="Genomic_DNA"/>
</dbReference>
<dbReference type="AlphaFoldDB" id="A0A1V9XT99"/>
<name>A0A1V9XT99_9ACAR</name>
<evidence type="ECO:0000313" key="3">
    <source>
        <dbReference type="Proteomes" id="UP000192247"/>
    </source>
</evidence>
<proteinExistence type="predicted"/>
<feature type="compositionally biased region" description="Basic and acidic residues" evidence="1">
    <location>
        <begin position="368"/>
        <end position="389"/>
    </location>
</feature>
<evidence type="ECO:0000256" key="1">
    <source>
        <dbReference type="SAM" id="MobiDB-lite"/>
    </source>
</evidence>
<evidence type="ECO:0000313" key="2">
    <source>
        <dbReference type="EMBL" id="OQR76720.1"/>
    </source>
</evidence>
<feature type="region of interest" description="Disordered" evidence="1">
    <location>
        <begin position="440"/>
        <end position="480"/>
    </location>
</feature>